<evidence type="ECO:0000256" key="1">
    <source>
        <dbReference type="SAM" id="MobiDB-lite"/>
    </source>
</evidence>
<feature type="compositionally biased region" description="Polar residues" evidence="1">
    <location>
        <begin position="14"/>
        <end position="23"/>
    </location>
</feature>
<proteinExistence type="predicted"/>
<dbReference type="Gramene" id="Kaladp0095s0141.1.v1.1">
    <property type="protein sequence ID" value="Kaladp0095s0141.1.v1.1"/>
    <property type="gene ID" value="Kaladp0095s0141.v1.1"/>
</dbReference>
<feature type="region of interest" description="Disordered" evidence="1">
    <location>
        <begin position="1"/>
        <end position="26"/>
    </location>
</feature>
<name>A0A7N0V220_KALFE</name>
<dbReference type="Proteomes" id="UP000594263">
    <property type="component" value="Unplaced"/>
</dbReference>
<sequence length="58" mass="6446">MPEPQPSLSLSPLARSTPTNRLISSDGDRVAYTSRLRPHCQQVKHAVSLPMLHAVERL</sequence>
<reference evidence="2" key="1">
    <citation type="submission" date="2021-01" db="UniProtKB">
        <authorList>
            <consortium name="EnsemblPlants"/>
        </authorList>
    </citation>
    <scope>IDENTIFICATION</scope>
</reference>
<keyword evidence="3" id="KW-1185">Reference proteome</keyword>
<protein>
    <submittedName>
        <fullName evidence="2">Uncharacterized protein</fullName>
    </submittedName>
</protein>
<evidence type="ECO:0000313" key="2">
    <source>
        <dbReference type="EnsemblPlants" id="Kaladp0095s0141.1.v1.1"/>
    </source>
</evidence>
<accession>A0A7N0V220</accession>
<organism evidence="2 3">
    <name type="scientific">Kalanchoe fedtschenkoi</name>
    <name type="common">Lavender scallops</name>
    <name type="synonym">South American air plant</name>
    <dbReference type="NCBI Taxonomy" id="63787"/>
    <lineage>
        <taxon>Eukaryota</taxon>
        <taxon>Viridiplantae</taxon>
        <taxon>Streptophyta</taxon>
        <taxon>Embryophyta</taxon>
        <taxon>Tracheophyta</taxon>
        <taxon>Spermatophyta</taxon>
        <taxon>Magnoliopsida</taxon>
        <taxon>eudicotyledons</taxon>
        <taxon>Gunneridae</taxon>
        <taxon>Pentapetalae</taxon>
        <taxon>Saxifragales</taxon>
        <taxon>Crassulaceae</taxon>
        <taxon>Kalanchoe</taxon>
    </lineage>
</organism>
<dbReference type="AlphaFoldDB" id="A0A7N0V220"/>
<feature type="compositionally biased region" description="Low complexity" evidence="1">
    <location>
        <begin position="1"/>
        <end position="13"/>
    </location>
</feature>
<dbReference type="EnsemblPlants" id="Kaladp0095s0141.1.v1.1">
    <property type="protein sequence ID" value="Kaladp0095s0141.1.v1.1"/>
    <property type="gene ID" value="Kaladp0095s0141.v1.1"/>
</dbReference>
<evidence type="ECO:0000313" key="3">
    <source>
        <dbReference type="Proteomes" id="UP000594263"/>
    </source>
</evidence>